<sequence length="118" mass="13334">MGCYGPFPALLPPVRCSLRIEACASCVLNIKHRPPSDVLSDSEIRTYPTTCYESLVDPCFDLRFVEEKADSALDLTYKKSSIWDFPQRAEVNSSGDSIVLLLTMWNVDQNSTLKHYIE</sequence>
<name>A0AAN8EU84_TRICO</name>
<organism evidence="1 2">
    <name type="scientific">Trichostrongylus colubriformis</name>
    <name type="common">Black scour worm</name>
    <dbReference type="NCBI Taxonomy" id="6319"/>
    <lineage>
        <taxon>Eukaryota</taxon>
        <taxon>Metazoa</taxon>
        <taxon>Ecdysozoa</taxon>
        <taxon>Nematoda</taxon>
        <taxon>Chromadorea</taxon>
        <taxon>Rhabditida</taxon>
        <taxon>Rhabditina</taxon>
        <taxon>Rhabditomorpha</taxon>
        <taxon>Strongyloidea</taxon>
        <taxon>Trichostrongylidae</taxon>
        <taxon>Trichostrongylus</taxon>
    </lineage>
</organism>
<proteinExistence type="predicted"/>
<accession>A0AAN8EU84</accession>
<dbReference type="Proteomes" id="UP001331761">
    <property type="component" value="Unassembled WGS sequence"/>
</dbReference>
<reference evidence="1 2" key="1">
    <citation type="submission" date="2019-10" db="EMBL/GenBank/DDBJ databases">
        <title>Assembly and Annotation for the nematode Trichostrongylus colubriformis.</title>
        <authorList>
            <person name="Martin J."/>
        </authorList>
    </citation>
    <scope>NUCLEOTIDE SEQUENCE [LARGE SCALE GENOMIC DNA]</scope>
    <source>
        <strain evidence="1">G859</strain>
        <tissue evidence="1">Whole worm</tissue>
    </source>
</reference>
<evidence type="ECO:0000313" key="1">
    <source>
        <dbReference type="EMBL" id="KAK5968241.1"/>
    </source>
</evidence>
<protein>
    <submittedName>
        <fullName evidence="1">Uncharacterized protein</fullName>
    </submittedName>
</protein>
<gene>
    <name evidence="1" type="ORF">GCK32_018150</name>
</gene>
<dbReference type="EMBL" id="WIXE01021602">
    <property type="protein sequence ID" value="KAK5968241.1"/>
    <property type="molecule type" value="Genomic_DNA"/>
</dbReference>
<comment type="caution">
    <text evidence="1">The sequence shown here is derived from an EMBL/GenBank/DDBJ whole genome shotgun (WGS) entry which is preliminary data.</text>
</comment>
<dbReference type="AlphaFoldDB" id="A0AAN8EU84"/>
<feature type="non-terminal residue" evidence="1">
    <location>
        <position position="118"/>
    </location>
</feature>
<keyword evidence="2" id="KW-1185">Reference proteome</keyword>
<evidence type="ECO:0000313" key="2">
    <source>
        <dbReference type="Proteomes" id="UP001331761"/>
    </source>
</evidence>